<organism evidence="6 7">
    <name type="scientific">Micromonospora olivasterospora</name>
    <dbReference type="NCBI Taxonomy" id="1880"/>
    <lineage>
        <taxon>Bacteria</taxon>
        <taxon>Bacillati</taxon>
        <taxon>Actinomycetota</taxon>
        <taxon>Actinomycetes</taxon>
        <taxon>Micromonosporales</taxon>
        <taxon>Micromonosporaceae</taxon>
        <taxon>Micromonospora</taxon>
    </lineage>
</organism>
<dbReference type="Gene3D" id="3.30.450.40">
    <property type="match status" value="1"/>
</dbReference>
<evidence type="ECO:0000256" key="2">
    <source>
        <dbReference type="ARBA" id="ARBA00023125"/>
    </source>
</evidence>
<dbReference type="PANTHER" id="PTHR30136:SF2">
    <property type="entry name" value="TRANSCRIPTIONAL REGULATOR ICLR"/>
    <property type="match status" value="1"/>
</dbReference>
<protein>
    <submittedName>
        <fullName evidence="6">IclR family transcriptional regulator</fullName>
    </submittedName>
</protein>
<dbReference type="SUPFAM" id="SSF46785">
    <property type="entry name" value="Winged helix' DNA-binding domain"/>
    <property type="match status" value="1"/>
</dbReference>
<dbReference type="PROSITE" id="PS51077">
    <property type="entry name" value="HTH_ICLR"/>
    <property type="match status" value="1"/>
</dbReference>
<evidence type="ECO:0000259" key="4">
    <source>
        <dbReference type="PROSITE" id="PS51077"/>
    </source>
</evidence>
<dbReference type="RefSeq" id="WP_170286346.1">
    <property type="nucleotide sequence ID" value="NZ_BAAATQ010000384.1"/>
</dbReference>
<dbReference type="AlphaFoldDB" id="A0A562I3P0"/>
<sequence length="257" mass="27648">MTTLSAGRAIHSDENLSSIAKAARVLRSLAEAGGSDVGVTSVALHAGLPKSTTHRVLAELMAEGLVGRNGQRYCLGHAWFELQSALSSSEWVRLVEQARQPLARLFERTNATIHFGVLDEEEVLYLEKLTARGGTVVPTRVGGTMPAVRTALGKCLLAYSSVDVIRSVMSKPLPQVSRGSIVLPRVLLQQFADIRRTGLSYDVHESQPGVLCVAAPVAVDDRVVAAVSITRVYARALAPTDARDVLRTAQEISEWLA</sequence>
<name>A0A562I3P0_MICOL</name>
<dbReference type="EMBL" id="VLKE01000001">
    <property type="protein sequence ID" value="TWH65314.1"/>
    <property type="molecule type" value="Genomic_DNA"/>
</dbReference>
<dbReference type="InterPro" id="IPR036388">
    <property type="entry name" value="WH-like_DNA-bd_sf"/>
</dbReference>
<dbReference type="SMART" id="SM00346">
    <property type="entry name" value="HTH_ICLR"/>
    <property type="match status" value="1"/>
</dbReference>
<keyword evidence="2" id="KW-0238">DNA-binding</keyword>
<dbReference type="InterPro" id="IPR036390">
    <property type="entry name" value="WH_DNA-bd_sf"/>
</dbReference>
<dbReference type="InterPro" id="IPR029016">
    <property type="entry name" value="GAF-like_dom_sf"/>
</dbReference>
<evidence type="ECO:0000256" key="1">
    <source>
        <dbReference type="ARBA" id="ARBA00023015"/>
    </source>
</evidence>
<evidence type="ECO:0000313" key="6">
    <source>
        <dbReference type="EMBL" id="TWH65314.1"/>
    </source>
</evidence>
<dbReference type="GO" id="GO:0003700">
    <property type="term" value="F:DNA-binding transcription factor activity"/>
    <property type="evidence" value="ECO:0007669"/>
    <property type="project" value="TreeGrafter"/>
</dbReference>
<dbReference type="Proteomes" id="UP000319825">
    <property type="component" value="Unassembled WGS sequence"/>
</dbReference>
<dbReference type="InterPro" id="IPR014757">
    <property type="entry name" value="Tscrpt_reg_IclR_C"/>
</dbReference>
<evidence type="ECO:0000256" key="3">
    <source>
        <dbReference type="ARBA" id="ARBA00023163"/>
    </source>
</evidence>
<accession>A0A562I3P0</accession>
<evidence type="ECO:0000313" key="7">
    <source>
        <dbReference type="Proteomes" id="UP000319825"/>
    </source>
</evidence>
<keyword evidence="3" id="KW-0804">Transcription</keyword>
<dbReference type="Pfam" id="PF09339">
    <property type="entry name" value="HTH_IclR"/>
    <property type="match status" value="1"/>
</dbReference>
<dbReference type="SUPFAM" id="SSF55781">
    <property type="entry name" value="GAF domain-like"/>
    <property type="match status" value="1"/>
</dbReference>
<evidence type="ECO:0000259" key="5">
    <source>
        <dbReference type="PROSITE" id="PS51078"/>
    </source>
</evidence>
<feature type="domain" description="HTH iclR-type" evidence="4">
    <location>
        <begin position="16"/>
        <end position="77"/>
    </location>
</feature>
<dbReference type="InterPro" id="IPR005471">
    <property type="entry name" value="Tscrpt_reg_IclR_N"/>
</dbReference>
<dbReference type="PANTHER" id="PTHR30136">
    <property type="entry name" value="HELIX-TURN-HELIX TRANSCRIPTIONAL REGULATOR, ICLR FAMILY"/>
    <property type="match status" value="1"/>
</dbReference>
<dbReference type="GO" id="GO:0003677">
    <property type="term" value="F:DNA binding"/>
    <property type="evidence" value="ECO:0007669"/>
    <property type="project" value="UniProtKB-KW"/>
</dbReference>
<keyword evidence="1" id="KW-0805">Transcription regulation</keyword>
<feature type="domain" description="IclR-ED" evidence="5">
    <location>
        <begin position="78"/>
        <end position="257"/>
    </location>
</feature>
<dbReference type="Gene3D" id="1.10.10.10">
    <property type="entry name" value="Winged helix-like DNA-binding domain superfamily/Winged helix DNA-binding domain"/>
    <property type="match status" value="1"/>
</dbReference>
<dbReference type="Pfam" id="PF01614">
    <property type="entry name" value="IclR_C"/>
    <property type="match status" value="1"/>
</dbReference>
<gene>
    <name evidence="6" type="ORF">JD77_00250</name>
</gene>
<dbReference type="InterPro" id="IPR050707">
    <property type="entry name" value="HTH_MetabolicPath_Reg"/>
</dbReference>
<dbReference type="PROSITE" id="PS51078">
    <property type="entry name" value="ICLR_ED"/>
    <property type="match status" value="1"/>
</dbReference>
<reference evidence="6 7" key="1">
    <citation type="submission" date="2019-07" db="EMBL/GenBank/DDBJ databases">
        <title>R&amp;d 2014.</title>
        <authorList>
            <person name="Klenk H.-P."/>
        </authorList>
    </citation>
    <scope>NUCLEOTIDE SEQUENCE [LARGE SCALE GENOMIC DNA]</scope>
    <source>
        <strain evidence="6 7">DSM 43868</strain>
    </source>
</reference>
<keyword evidence="7" id="KW-1185">Reference proteome</keyword>
<dbReference type="GO" id="GO:0045892">
    <property type="term" value="P:negative regulation of DNA-templated transcription"/>
    <property type="evidence" value="ECO:0007669"/>
    <property type="project" value="TreeGrafter"/>
</dbReference>
<comment type="caution">
    <text evidence="6">The sequence shown here is derived from an EMBL/GenBank/DDBJ whole genome shotgun (WGS) entry which is preliminary data.</text>
</comment>
<proteinExistence type="predicted"/>